<proteinExistence type="predicted"/>
<dbReference type="Proteomes" id="UP000238348">
    <property type="component" value="Chromosome"/>
</dbReference>
<protein>
    <submittedName>
        <fullName evidence="1">Uncharacterized protein</fullName>
    </submittedName>
</protein>
<gene>
    <name evidence="1" type="ORF">SOCE26_078720</name>
</gene>
<name>A0A2L0F495_SORCE</name>
<accession>A0A2L0F495</accession>
<reference evidence="1 2" key="1">
    <citation type="submission" date="2015-09" db="EMBL/GenBank/DDBJ databases">
        <title>Sorangium comparison.</title>
        <authorList>
            <person name="Zaburannyi N."/>
            <person name="Bunk B."/>
            <person name="Overmann J."/>
            <person name="Mueller R."/>
        </authorList>
    </citation>
    <scope>NUCLEOTIDE SEQUENCE [LARGE SCALE GENOMIC DNA]</scope>
    <source>
        <strain evidence="1 2">So ce26</strain>
    </source>
</reference>
<sequence length="44" mass="4985">MQEEIIRVQQSRLAELSTPMIPITKQVMVMPLIGTMDEPCQARA</sequence>
<evidence type="ECO:0000313" key="1">
    <source>
        <dbReference type="EMBL" id="AUX46366.1"/>
    </source>
</evidence>
<organism evidence="1 2">
    <name type="scientific">Sorangium cellulosum</name>
    <name type="common">Polyangium cellulosum</name>
    <dbReference type="NCBI Taxonomy" id="56"/>
    <lineage>
        <taxon>Bacteria</taxon>
        <taxon>Pseudomonadati</taxon>
        <taxon>Myxococcota</taxon>
        <taxon>Polyangia</taxon>
        <taxon>Polyangiales</taxon>
        <taxon>Polyangiaceae</taxon>
        <taxon>Sorangium</taxon>
    </lineage>
</organism>
<evidence type="ECO:0000313" key="2">
    <source>
        <dbReference type="Proteomes" id="UP000238348"/>
    </source>
</evidence>
<dbReference type="EMBL" id="CP012673">
    <property type="protein sequence ID" value="AUX46366.1"/>
    <property type="molecule type" value="Genomic_DNA"/>
</dbReference>
<dbReference type="AlphaFoldDB" id="A0A2L0F495"/>